<dbReference type="InterPro" id="IPR005933">
    <property type="entry name" value="PutA_C"/>
</dbReference>
<feature type="domain" description="Proline dehydrogenase" evidence="8">
    <location>
        <begin position="191"/>
        <end position="480"/>
    </location>
</feature>
<comment type="catalytic activity">
    <reaction evidence="4 5">
        <text>L-glutamate 5-semialdehyde + NAD(+) + H2O = L-glutamate + NADH + 2 H(+)</text>
        <dbReference type="Rhea" id="RHEA:30235"/>
        <dbReference type="ChEBI" id="CHEBI:15377"/>
        <dbReference type="ChEBI" id="CHEBI:15378"/>
        <dbReference type="ChEBI" id="CHEBI:29985"/>
        <dbReference type="ChEBI" id="CHEBI:57540"/>
        <dbReference type="ChEBI" id="CHEBI:57945"/>
        <dbReference type="ChEBI" id="CHEBI:58066"/>
        <dbReference type="EC" id="1.2.1.88"/>
    </reaction>
</comment>
<dbReference type="InterPro" id="IPR016163">
    <property type="entry name" value="Ald_DH_C"/>
</dbReference>
<dbReference type="InterPro" id="IPR024089">
    <property type="entry name" value="PRODH_PutA_dom_I/II"/>
</dbReference>
<dbReference type="GO" id="GO:0003700">
    <property type="term" value="F:DNA-binding transcription factor activity"/>
    <property type="evidence" value="ECO:0007669"/>
    <property type="project" value="InterPro"/>
</dbReference>
<comment type="similarity">
    <text evidence="5">In the C-terminal section; belongs to the aldehyde dehydrogenase family.</text>
</comment>
<dbReference type="PIRSF" id="PIRSF000197">
    <property type="entry name" value="Bifunct_PutA"/>
    <property type="match status" value="1"/>
</dbReference>
<evidence type="ECO:0000256" key="4">
    <source>
        <dbReference type="ARBA" id="ARBA00048142"/>
    </source>
</evidence>
<dbReference type="InterPro" id="IPR024082">
    <property type="entry name" value="PRODH_PutA_dom_II"/>
</dbReference>
<dbReference type="PANTHER" id="PTHR42862:SF1">
    <property type="entry name" value="DELTA-1-PYRROLINE-5-CARBOXYLATE DEHYDROGENASE 2, ISOFORM A-RELATED"/>
    <property type="match status" value="1"/>
</dbReference>
<dbReference type="InterPro" id="IPR016162">
    <property type="entry name" value="Ald_DH_N"/>
</dbReference>
<dbReference type="UniPathway" id="UPA00261">
    <property type="reaction ID" value="UER00373"/>
</dbReference>
<dbReference type="Pfam" id="PF00171">
    <property type="entry name" value="Aldedh"/>
    <property type="match status" value="1"/>
</dbReference>
<dbReference type="InterPro" id="IPR002872">
    <property type="entry name" value="Proline_DH_dom"/>
</dbReference>
<dbReference type="EC" id="1.5.5.2" evidence="5"/>
<dbReference type="EMBL" id="AP014545">
    <property type="protein sequence ID" value="BBB26842.1"/>
    <property type="molecule type" value="Genomic_DNA"/>
</dbReference>
<evidence type="ECO:0000313" key="10">
    <source>
        <dbReference type="EMBL" id="BBB26842.1"/>
    </source>
</evidence>
<dbReference type="PANTHER" id="PTHR42862">
    <property type="entry name" value="DELTA-1-PYRROLINE-5-CARBOXYLATE DEHYDROGENASE 1, ISOFORM A-RELATED"/>
    <property type="match status" value="1"/>
</dbReference>
<dbReference type="Gene3D" id="3.40.309.10">
    <property type="entry name" value="Aldehyde Dehydrogenase, Chain A, domain 2"/>
    <property type="match status" value="1"/>
</dbReference>
<comment type="catalytic activity">
    <reaction evidence="5">
        <text>L-proline + a quinone = (S)-1-pyrroline-5-carboxylate + a quinol + H(+)</text>
        <dbReference type="Rhea" id="RHEA:23784"/>
        <dbReference type="ChEBI" id="CHEBI:15378"/>
        <dbReference type="ChEBI" id="CHEBI:17388"/>
        <dbReference type="ChEBI" id="CHEBI:24646"/>
        <dbReference type="ChEBI" id="CHEBI:60039"/>
        <dbReference type="ChEBI" id="CHEBI:132124"/>
        <dbReference type="EC" id="1.5.5.2"/>
    </reaction>
</comment>
<dbReference type="Pfam" id="PF01619">
    <property type="entry name" value="Pro_dh"/>
    <property type="match status" value="1"/>
</dbReference>
<dbReference type="InterPro" id="IPR016160">
    <property type="entry name" value="Ald_DH_CS_CYS"/>
</dbReference>
<dbReference type="GO" id="GO:0010133">
    <property type="term" value="P:L-proline catabolic process to L-glutamate"/>
    <property type="evidence" value="ECO:0007669"/>
    <property type="project" value="UniProtKB-UniRule"/>
</dbReference>
<keyword evidence="5" id="KW-0642">Proline metabolism</keyword>
<feature type="domain" description="Aldehyde dehydrogenase" evidence="7">
    <location>
        <begin position="571"/>
        <end position="1027"/>
    </location>
</feature>
<dbReference type="Gene3D" id="3.20.20.220">
    <property type="match status" value="1"/>
</dbReference>
<comment type="cofactor">
    <cofactor evidence="5">
        <name>FAD</name>
        <dbReference type="ChEBI" id="CHEBI:57692"/>
    </cofactor>
</comment>
<sequence length="1048" mass="117160">MFPLSLYFSEQQVKWSAKQLWNNIPAHYCTDETDLVTQLLELAQPIDQQHLEIATGWVKNLRADKENQRYLDQFLKTFSLETDEGILLLSLAETLLRIPDQQTADALIEDKLSSAQWQRYFDPDNSVLLNTSVWGLALSQQLIDPKTEPDNIFSQLMERISRPVIRSALTQAMNHLGERFVFSPNIQSGLKRIHDLGRNQTCSFDMLGEAAVTNQDAKRYFSAYLEAIEAVAAQNLEDRPAASVSVKLSALHPRLEPLKSAYIVDEVTQRVLHLLIVARTEDVQITIDAEECSRQELSLQIFETLLRSEICKDWGGLGIAVQAYSKRALPILAWLNFIADELQTDIPVRLVKGAYWDTEIKQAQQQGLTDYPVYSLKQATDLSYQVCAQYLLSDRCSRLQPQFASHNATNISHIISLAEQSNKTLEFQRLHGMGEAIYREALEHSPDTQLRIYAPIGAHQQLLPYLVRRLLENGANSSFLLQQFDTDITPEQLTAPPETQLQALKLKRNPSIPLPTDLYQPTRENSEGVILDSLQQRAQQLEKIEPFMHHQWQAAPLINGESVKSQSAEITVSPFDLARQTGQLCNATEEDVREAYAVTRAGFISWNNHPVSERAKIIQRFATLLEEHREELIALCMREAGKTLRDAINEIREAVDFCYYYAHEATNRLISQPMPSVTGEENILSYEGRGIFLCISPWNFPLAIWTGQVVAALLAGNSVISKPAASTPLIAYRATQLLLDAGIPKDAIALLPGRSQEIGPQLTSDFRLSGVAFTGSTRSATDIVRQLTLRDGASIVPFIAETGGQNAMIVDSTALPEQVVKDVIESAFNSAGQRCSALRVLYLQEETAEQIEAMLKGAIHTLKVGNPCEIDTDIGPIINNNAMQGLHGHIEHCREHRRLMFEADLKEQHDTGYFVAPTLVRLHTIEELSDEHFGPILHIIHYQADNLDRIIEEINRTGYGLTLGVHSRNNQTIEHICNHARVGNIYINRNQIGAIVSSQPFGGMGLSGTGPKAGGPNYLMSFAQEKTCSTNTSANGVNPQLLNQSIQN</sequence>
<dbReference type="InterPro" id="IPR025703">
    <property type="entry name" value="Bifunct_PutA"/>
</dbReference>
<dbReference type="EC" id="1.2.1.88" evidence="5"/>
<evidence type="ECO:0000256" key="6">
    <source>
        <dbReference type="PIRSR" id="PIRSR000197-1"/>
    </source>
</evidence>
<keyword evidence="5" id="KW-0805">Transcription regulation</keyword>
<organism evidence="10 11">
    <name type="scientific">Amphritea japonica ATCC BAA-1530</name>
    <dbReference type="NCBI Taxonomy" id="1278309"/>
    <lineage>
        <taxon>Bacteria</taxon>
        <taxon>Pseudomonadati</taxon>
        <taxon>Pseudomonadota</taxon>
        <taxon>Gammaproteobacteria</taxon>
        <taxon>Oceanospirillales</taxon>
        <taxon>Oceanospirillaceae</taxon>
        <taxon>Amphritea</taxon>
    </lineage>
</organism>
<dbReference type="Pfam" id="PF14850">
    <property type="entry name" value="Pro_dh-DNA_bdg"/>
    <property type="match status" value="1"/>
</dbReference>
<dbReference type="Gene3D" id="3.40.605.10">
    <property type="entry name" value="Aldehyde Dehydrogenase, Chain A, domain 1"/>
    <property type="match status" value="1"/>
</dbReference>
<feature type="domain" description="Proline dehydrogenase PutA" evidence="9">
    <location>
        <begin position="71"/>
        <end position="180"/>
    </location>
</feature>
<dbReference type="SUPFAM" id="SSF81935">
    <property type="entry name" value="N-terminal domain of bifunctional PutA protein"/>
    <property type="match status" value="1"/>
</dbReference>
<keyword evidence="5" id="KW-0285">Flavoprotein</keyword>
<gene>
    <name evidence="10" type="ORF">AMJAP_2252</name>
</gene>
<dbReference type="AlphaFoldDB" id="A0A7R6PBA6"/>
<keyword evidence="2 5" id="KW-0560">Oxidoreductase</keyword>
<evidence type="ECO:0000256" key="5">
    <source>
        <dbReference type="PIRNR" id="PIRNR000197"/>
    </source>
</evidence>
<evidence type="ECO:0000259" key="9">
    <source>
        <dbReference type="Pfam" id="PF14850"/>
    </source>
</evidence>
<dbReference type="OrthoDB" id="9812625at2"/>
<dbReference type="NCBIfam" id="NF008869">
    <property type="entry name" value="PRK11904.1"/>
    <property type="match status" value="1"/>
</dbReference>
<keyword evidence="5" id="KW-0804">Transcription</keyword>
<keyword evidence="5" id="KW-0274">FAD</keyword>
<proteinExistence type="inferred from homology"/>
<dbReference type="InterPro" id="IPR015590">
    <property type="entry name" value="Aldehyde_DH_dom"/>
</dbReference>
<comment type="pathway">
    <text evidence="1 5">Amino-acid degradation; L-proline degradation into L-glutamate; L-glutamate from L-proline: step 2/2.</text>
</comment>
<accession>A0A7R6PBA6</accession>
<dbReference type="CDD" id="cd07125">
    <property type="entry name" value="ALDH_PutA-P5CDH"/>
    <property type="match status" value="1"/>
</dbReference>
<dbReference type="GO" id="GO:0003677">
    <property type="term" value="F:DNA binding"/>
    <property type="evidence" value="ECO:0007669"/>
    <property type="project" value="UniProtKB-KW"/>
</dbReference>
<comment type="function">
    <text evidence="5">Oxidizes proline to glutamate for use as a carbon and nitrogen source.</text>
</comment>
<dbReference type="Proteomes" id="UP000595663">
    <property type="component" value="Chromosome"/>
</dbReference>
<dbReference type="FunFam" id="3.40.309.10:FF:000005">
    <property type="entry name" value="1-pyrroline-5-carboxylate dehydrogenase 1"/>
    <property type="match status" value="1"/>
</dbReference>
<keyword evidence="5" id="KW-0678">Repressor</keyword>
<keyword evidence="3 5" id="KW-0520">NAD</keyword>
<keyword evidence="5" id="KW-0238">DNA-binding</keyword>
<dbReference type="SUPFAM" id="SSF51730">
    <property type="entry name" value="FAD-linked oxidoreductase"/>
    <property type="match status" value="1"/>
</dbReference>
<feature type="active site" evidence="6">
    <location>
        <position position="835"/>
    </location>
</feature>
<dbReference type="InterPro" id="IPR050485">
    <property type="entry name" value="Proline_metab_enzyme"/>
</dbReference>
<dbReference type="InterPro" id="IPR029041">
    <property type="entry name" value="FAD-linked_oxidoreductase-like"/>
</dbReference>
<keyword evidence="11" id="KW-1185">Reference proteome</keyword>
<feature type="active site" evidence="6">
    <location>
        <position position="801"/>
    </location>
</feature>
<protein>
    <recommendedName>
        <fullName evidence="5">Bifunctional protein PutA</fullName>
    </recommendedName>
    <domain>
        <recommendedName>
            <fullName evidence="5">Proline dehydrogenase</fullName>
            <ecNumber evidence="5">1.5.5.2</ecNumber>
        </recommendedName>
        <alternativeName>
            <fullName evidence="5">Proline oxidase</fullName>
        </alternativeName>
    </domain>
    <domain>
        <recommendedName>
            <fullName evidence="5">Delta-1-pyrroline-5-carboxylate dehydrogenase</fullName>
            <shortName evidence="5">P5C dehydrogenase</shortName>
            <ecNumber evidence="5">1.2.1.88</ecNumber>
        </recommendedName>
        <alternativeName>
            <fullName evidence="5">L-glutamate gamma-semialdehyde dehydrogenase</fullName>
        </alternativeName>
    </domain>
</protein>
<dbReference type="GO" id="GO:0003842">
    <property type="term" value="F:L-glutamate gamma-semialdehyde dehydrogenase activity"/>
    <property type="evidence" value="ECO:0007669"/>
    <property type="project" value="UniProtKB-UniRule"/>
</dbReference>
<dbReference type="KEGG" id="ajp:AMJAP_2252"/>
<dbReference type="Gene3D" id="1.20.5.460">
    <property type="entry name" value="Single helix bin"/>
    <property type="match status" value="1"/>
</dbReference>
<dbReference type="PROSITE" id="PS00070">
    <property type="entry name" value="ALDEHYDE_DEHYDR_CYS"/>
    <property type="match status" value="1"/>
</dbReference>
<dbReference type="InterPro" id="IPR016161">
    <property type="entry name" value="Ald_DH/histidinol_DH"/>
</dbReference>
<evidence type="ECO:0000313" key="11">
    <source>
        <dbReference type="Proteomes" id="UP000595663"/>
    </source>
</evidence>
<dbReference type="NCBIfam" id="TIGR01238">
    <property type="entry name" value="D1pyr5carbox3"/>
    <property type="match status" value="1"/>
</dbReference>
<dbReference type="SUPFAM" id="SSF53720">
    <property type="entry name" value="ALDH-like"/>
    <property type="match status" value="1"/>
</dbReference>
<dbReference type="RefSeq" id="WP_019620366.1">
    <property type="nucleotide sequence ID" value="NZ_AP014545.1"/>
</dbReference>
<name>A0A7R6PBA6_9GAMM</name>
<comment type="similarity">
    <text evidence="5">In the N-terminal section; belongs to the proline dehydrogenase family.</text>
</comment>
<evidence type="ECO:0000259" key="7">
    <source>
        <dbReference type="Pfam" id="PF00171"/>
    </source>
</evidence>
<evidence type="ECO:0000259" key="8">
    <source>
        <dbReference type="Pfam" id="PF01619"/>
    </source>
</evidence>
<reference evidence="10 11" key="1">
    <citation type="journal article" date="2008" name="Int. J. Syst. Evol. Microbiol.">
        <title>Amphritea japonica sp. nov. and Amphritea balenae sp. nov., isolated from the sediment adjacent to sperm whale carcasses off Kagoshima, Japan.</title>
        <authorList>
            <person name="Miyazaki M."/>
            <person name="Nogi Y."/>
            <person name="Fujiwara Y."/>
            <person name="Kawato M."/>
            <person name="Nagahama T."/>
            <person name="Kubokawa K."/>
            <person name="Horikoshi K."/>
        </authorList>
    </citation>
    <scope>NUCLEOTIDE SEQUENCE [LARGE SCALE GENOMIC DNA]</scope>
    <source>
        <strain evidence="10 11">ATCC BAA-1530</strain>
    </source>
</reference>
<evidence type="ECO:0000256" key="1">
    <source>
        <dbReference type="ARBA" id="ARBA00004786"/>
    </source>
</evidence>
<evidence type="ECO:0000256" key="3">
    <source>
        <dbReference type="ARBA" id="ARBA00023027"/>
    </source>
</evidence>
<evidence type="ECO:0000256" key="2">
    <source>
        <dbReference type="ARBA" id="ARBA00023002"/>
    </source>
</evidence>
<dbReference type="GO" id="GO:0004657">
    <property type="term" value="F:proline dehydrogenase activity"/>
    <property type="evidence" value="ECO:0007669"/>
    <property type="project" value="UniProtKB-UniRule"/>
</dbReference>
<dbReference type="GO" id="GO:0009898">
    <property type="term" value="C:cytoplasmic side of plasma membrane"/>
    <property type="evidence" value="ECO:0007669"/>
    <property type="project" value="TreeGrafter"/>
</dbReference>
<comment type="pathway">
    <text evidence="5">Amino-acid degradation; L-proline degradation into L-glutamate; L-glutamate from L-proline: step 1/2.</text>
</comment>